<evidence type="ECO:0000313" key="2">
    <source>
        <dbReference type="EMBL" id="PKQ64625.1"/>
    </source>
</evidence>
<accession>A0A2N3I2T5</accession>
<evidence type="ECO:0000256" key="1">
    <source>
        <dbReference type="SAM" id="SignalP"/>
    </source>
</evidence>
<reference evidence="2 3" key="1">
    <citation type="submission" date="2017-06" db="EMBL/GenBank/DDBJ databases">
        <title>Raineya orbicola gen. nov., sp. nov. a slightly thermophilic bacterium of the phylum Bacteroidetes and the description of Raineyaceae fam. nov.</title>
        <authorList>
            <person name="Albuquerque L."/>
            <person name="Polonia A.R.M."/>
            <person name="Barroso C."/>
            <person name="Froufe H.J.C."/>
            <person name="Lage O."/>
            <person name="Lobo-Da-Cunha A."/>
            <person name="Egas C."/>
            <person name="Da Costa M.S."/>
        </authorList>
    </citation>
    <scope>NUCLEOTIDE SEQUENCE [LARGE SCALE GENOMIC DNA]</scope>
    <source>
        <strain evidence="2 3">SPSPC-11</strain>
    </source>
</reference>
<organism evidence="2 3">
    <name type="scientific">Raineya orbicola</name>
    <dbReference type="NCBI Taxonomy" id="2016530"/>
    <lineage>
        <taxon>Bacteria</taxon>
        <taxon>Pseudomonadati</taxon>
        <taxon>Bacteroidota</taxon>
        <taxon>Cytophagia</taxon>
        <taxon>Cytophagales</taxon>
        <taxon>Raineyaceae</taxon>
        <taxon>Raineya</taxon>
    </lineage>
</organism>
<keyword evidence="1" id="KW-0732">Signal</keyword>
<proteinExistence type="predicted"/>
<dbReference type="Proteomes" id="UP000233387">
    <property type="component" value="Unassembled WGS sequence"/>
</dbReference>
<comment type="caution">
    <text evidence="2">The sequence shown here is derived from an EMBL/GenBank/DDBJ whole genome shotgun (WGS) entry which is preliminary data.</text>
</comment>
<evidence type="ECO:0000313" key="3">
    <source>
        <dbReference type="Proteomes" id="UP000233387"/>
    </source>
</evidence>
<keyword evidence="3" id="KW-1185">Reference proteome</keyword>
<name>A0A2N3I2T5_9BACT</name>
<dbReference type="AlphaFoldDB" id="A0A2N3I2T5"/>
<protein>
    <submittedName>
        <fullName evidence="2">Uncharacterized protein</fullName>
    </submittedName>
</protein>
<dbReference type="RefSeq" id="WP_133121598.1">
    <property type="nucleotide sequence ID" value="NZ_NKXO01000066.1"/>
</dbReference>
<feature type="chain" id="PRO_5015007980" evidence="1">
    <location>
        <begin position="19"/>
        <end position="177"/>
    </location>
</feature>
<feature type="signal peptide" evidence="1">
    <location>
        <begin position="1"/>
        <end position="18"/>
    </location>
</feature>
<dbReference type="EMBL" id="NKXO01000066">
    <property type="protein sequence ID" value="PKQ64625.1"/>
    <property type="molecule type" value="Genomic_DNA"/>
</dbReference>
<sequence>MKKILLLFLFLVSLQAFSQGQFDTPSFTSNGQTYIVHKSTYGISIRNSNQELINSDRVYLRVREVERYCSDTEFPVKYKDIGDKLVALNPVLFSQERRMELKQNKDMIHLTLIASAETLRILEVEFRLKPNTILTREEIYRMEQAYKTLKVALYPYNPNNCTFNYLVVNIVIFPHWD</sequence>
<gene>
    <name evidence="2" type="ORF">Rain11_2594</name>
</gene>